<keyword evidence="4 9" id="KW-0732">Signal</keyword>
<name>A0A100Y8Z0_9ACTN</name>
<gene>
    <name evidence="11" type="ORF">ATE80_04905</name>
</gene>
<evidence type="ECO:0000313" key="12">
    <source>
        <dbReference type="Proteomes" id="UP000054011"/>
    </source>
</evidence>
<evidence type="ECO:0000256" key="8">
    <source>
        <dbReference type="SAM" id="MobiDB-lite"/>
    </source>
</evidence>
<dbReference type="RefSeq" id="WP_058940872.1">
    <property type="nucleotide sequence ID" value="NZ_LNSV01000007.1"/>
</dbReference>
<evidence type="ECO:0000256" key="9">
    <source>
        <dbReference type="SAM" id="SignalP"/>
    </source>
</evidence>
<dbReference type="AlphaFoldDB" id="A0A100Y8Z0"/>
<keyword evidence="5" id="KW-0130">Cell adhesion</keyword>
<evidence type="ECO:0000256" key="3">
    <source>
        <dbReference type="ARBA" id="ARBA00022525"/>
    </source>
</evidence>
<evidence type="ECO:0000256" key="5">
    <source>
        <dbReference type="ARBA" id="ARBA00022889"/>
    </source>
</evidence>
<protein>
    <recommendedName>
        <fullName evidence="10">Chaplin domain-containing protein</fullName>
    </recommendedName>
</protein>
<keyword evidence="12" id="KW-1185">Reference proteome</keyword>
<evidence type="ECO:0000256" key="1">
    <source>
        <dbReference type="ARBA" id="ARBA00004191"/>
    </source>
</evidence>
<feature type="region of interest" description="Disordered" evidence="8">
    <location>
        <begin position="79"/>
        <end position="110"/>
    </location>
</feature>
<dbReference type="Pfam" id="PF03777">
    <property type="entry name" value="ChpA-C"/>
    <property type="match status" value="1"/>
</dbReference>
<keyword evidence="6 7" id="KW-0034">Amyloid</keyword>
<dbReference type="GO" id="GO:0007155">
    <property type="term" value="P:cell adhesion"/>
    <property type="evidence" value="ECO:0007669"/>
    <property type="project" value="UniProtKB-KW"/>
</dbReference>
<dbReference type="OrthoDB" id="3544424at2"/>
<evidence type="ECO:0000259" key="10">
    <source>
        <dbReference type="PROSITE" id="PS51884"/>
    </source>
</evidence>
<evidence type="ECO:0000256" key="4">
    <source>
        <dbReference type="ARBA" id="ARBA00022729"/>
    </source>
</evidence>
<organism evidence="11 12">
    <name type="scientific">Streptomyces kanasensis</name>
    <dbReference type="NCBI Taxonomy" id="936756"/>
    <lineage>
        <taxon>Bacteria</taxon>
        <taxon>Bacillati</taxon>
        <taxon>Actinomycetota</taxon>
        <taxon>Actinomycetes</taxon>
        <taxon>Kitasatosporales</taxon>
        <taxon>Streptomycetaceae</taxon>
        <taxon>Streptomyces</taxon>
    </lineage>
</organism>
<dbReference type="InterPro" id="IPR005528">
    <property type="entry name" value="ChpA-H"/>
</dbReference>
<evidence type="ECO:0000256" key="2">
    <source>
        <dbReference type="ARBA" id="ARBA00022512"/>
    </source>
</evidence>
<keyword evidence="3" id="KW-0964">Secreted</keyword>
<evidence type="ECO:0000256" key="7">
    <source>
        <dbReference type="PROSITE-ProRule" id="PRU01232"/>
    </source>
</evidence>
<feature type="signal peptide" evidence="9">
    <location>
        <begin position="1"/>
        <end position="27"/>
    </location>
</feature>
<comment type="caution">
    <text evidence="11">The sequence shown here is derived from an EMBL/GenBank/DDBJ whole genome shotgun (WGS) entry which is preliminary data.</text>
</comment>
<sequence>MSRIAKAAVIIAGTGAVVLSGAGMALADAEANAAAVNSPGVLSGNVLQAPIHIPVNICGNTINAVGLLNPAFGNVCINNGGKDHKEKSDDGKGGHHGGHYDGKGENGYGS</sequence>
<evidence type="ECO:0000256" key="6">
    <source>
        <dbReference type="ARBA" id="ARBA00023087"/>
    </source>
</evidence>
<evidence type="ECO:0000313" key="11">
    <source>
        <dbReference type="EMBL" id="KUH39896.1"/>
    </source>
</evidence>
<reference evidence="11 12" key="1">
    <citation type="submission" date="2015-11" db="EMBL/GenBank/DDBJ databases">
        <title>Genome-wide analysis reveals the secondary metabolome in Streptomyces kanasensis ZX01.</title>
        <authorList>
            <person name="Zhang G."/>
            <person name="Han L."/>
            <person name="Feng J."/>
            <person name="Zhang X."/>
        </authorList>
    </citation>
    <scope>NUCLEOTIDE SEQUENCE [LARGE SCALE GENOMIC DNA]</scope>
    <source>
        <strain evidence="11 12">ZX01</strain>
    </source>
</reference>
<dbReference type="EMBL" id="LNSV01000007">
    <property type="protein sequence ID" value="KUH39896.1"/>
    <property type="molecule type" value="Genomic_DNA"/>
</dbReference>
<keyword evidence="2" id="KW-0134">Cell wall</keyword>
<dbReference type="Proteomes" id="UP000054011">
    <property type="component" value="Unassembled WGS sequence"/>
</dbReference>
<feature type="compositionally biased region" description="Basic and acidic residues" evidence="8">
    <location>
        <begin position="81"/>
        <end position="104"/>
    </location>
</feature>
<accession>A0A100Y8Z0</accession>
<dbReference type="STRING" id="936756.ATE80_04905"/>
<comment type="subcellular location">
    <subcellularLocation>
        <location evidence="1">Secreted</location>
        <location evidence="1">Cell wall</location>
    </subcellularLocation>
</comment>
<feature type="chain" id="PRO_5007091332" description="Chaplin domain-containing protein" evidence="9">
    <location>
        <begin position="28"/>
        <end position="110"/>
    </location>
</feature>
<feature type="domain" description="Chaplin" evidence="10">
    <location>
        <begin position="38"/>
        <end position="78"/>
    </location>
</feature>
<proteinExistence type="predicted"/>
<dbReference type="PROSITE" id="PS51884">
    <property type="entry name" value="CHAPLIN"/>
    <property type="match status" value="1"/>
</dbReference>